<keyword evidence="12" id="KW-0325">Glycoprotein</keyword>
<dbReference type="PRINTS" id="PR00458">
    <property type="entry name" value="PEROXIDASE"/>
</dbReference>
<comment type="cofactor">
    <cofactor evidence="16">
        <name>Ca(2+)</name>
        <dbReference type="ChEBI" id="CHEBI:29108"/>
    </cofactor>
    <text evidence="16">Binds 2 calcium ions per subunit.</text>
</comment>
<dbReference type="PANTHER" id="PTHR31388">
    <property type="entry name" value="PEROXIDASE 72-RELATED"/>
    <property type="match status" value="1"/>
</dbReference>
<evidence type="ECO:0000256" key="1">
    <source>
        <dbReference type="ARBA" id="ARBA00000189"/>
    </source>
</evidence>
<keyword evidence="8" id="KW-0732">Signal</keyword>
<keyword evidence="7 16" id="KW-0479">Metal-binding</keyword>
<dbReference type="GO" id="GO:0006979">
    <property type="term" value="P:response to oxidative stress"/>
    <property type="evidence" value="ECO:0007669"/>
    <property type="project" value="InterPro"/>
</dbReference>
<evidence type="ECO:0000256" key="18">
    <source>
        <dbReference type="RuleBase" id="RU004241"/>
    </source>
</evidence>
<reference evidence="20 21" key="1">
    <citation type="journal article" date="2021" name="Nat. Plants">
        <title>The Taxus genome provides insights into paclitaxel biosynthesis.</title>
        <authorList>
            <person name="Xiong X."/>
            <person name="Gou J."/>
            <person name="Liao Q."/>
            <person name="Li Y."/>
            <person name="Zhou Q."/>
            <person name="Bi G."/>
            <person name="Li C."/>
            <person name="Du R."/>
            <person name="Wang X."/>
            <person name="Sun T."/>
            <person name="Guo L."/>
            <person name="Liang H."/>
            <person name="Lu P."/>
            <person name="Wu Y."/>
            <person name="Zhang Z."/>
            <person name="Ro D.K."/>
            <person name="Shang Y."/>
            <person name="Huang S."/>
            <person name="Yan J."/>
        </authorList>
    </citation>
    <scope>NUCLEOTIDE SEQUENCE [LARGE SCALE GENOMIC DNA]</scope>
    <source>
        <strain evidence="20">Ta-2019</strain>
    </source>
</reference>
<keyword evidence="6" id="KW-0349">Heme</keyword>
<evidence type="ECO:0000256" key="15">
    <source>
        <dbReference type="PIRSR" id="PIRSR600823-2"/>
    </source>
</evidence>
<dbReference type="InterPro" id="IPR000823">
    <property type="entry name" value="Peroxidase_pln"/>
</dbReference>
<evidence type="ECO:0000256" key="11">
    <source>
        <dbReference type="ARBA" id="ARBA00023004"/>
    </source>
</evidence>
<dbReference type="Gene3D" id="1.10.520.10">
    <property type="match status" value="2"/>
</dbReference>
<feature type="non-terminal residue" evidence="20">
    <location>
        <position position="119"/>
    </location>
</feature>
<protein>
    <recommendedName>
        <fullName evidence="19">Plant heme peroxidase family profile domain-containing protein</fullName>
    </recommendedName>
</protein>
<accession>A0AA38G1J2</accession>
<evidence type="ECO:0000256" key="5">
    <source>
        <dbReference type="ARBA" id="ARBA00022559"/>
    </source>
</evidence>
<evidence type="ECO:0000256" key="4">
    <source>
        <dbReference type="ARBA" id="ARBA00022525"/>
    </source>
</evidence>
<dbReference type="PROSITE" id="PS50873">
    <property type="entry name" value="PEROXIDASE_4"/>
    <property type="match status" value="1"/>
</dbReference>
<evidence type="ECO:0000256" key="17">
    <source>
        <dbReference type="PIRSR" id="PIRSR600823-4"/>
    </source>
</evidence>
<feature type="binding site" evidence="16">
    <location>
        <position position="24"/>
    </location>
    <ligand>
        <name>Ca(2+)</name>
        <dbReference type="ChEBI" id="CHEBI:29108"/>
        <label>1</label>
    </ligand>
</feature>
<feature type="non-terminal residue" evidence="20">
    <location>
        <position position="1"/>
    </location>
</feature>
<keyword evidence="4" id="KW-0964">Secreted</keyword>
<dbReference type="PRINTS" id="PR00461">
    <property type="entry name" value="PLPEROXIDASE"/>
</dbReference>
<dbReference type="PANTHER" id="PTHR31388:SF264">
    <property type="entry name" value="PEROXIDASE 59"/>
    <property type="match status" value="1"/>
</dbReference>
<evidence type="ECO:0000313" key="21">
    <source>
        <dbReference type="Proteomes" id="UP000824469"/>
    </source>
</evidence>
<dbReference type="SUPFAM" id="SSF48113">
    <property type="entry name" value="Heme-dependent peroxidases"/>
    <property type="match status" value="1"/>
</dbReference>
<evidence type="ECO:0000313" key="20">
    <source>
        <dbReference type="EMBL" id="KAH9314514.1"/>
    </source>
</evidence>
<comment type="function">
    <text evidence="3">Removal of H(2)O(2), oxidation of toxic reductants, biosynthesis and degradation of lignin, suberization, auxin catabolism, response to environmental stresses such as wounding, pathogen attack and oxidative stress. These functions might be dependent on each isozyme/isoform in each plant tissue.</text>
</comment>
<dbReference type="GO" id="GO:0140825">
    <property type="term" value="F:lactoperoxidase activity"/>
    <property type="evidence" value="ECO:0007669"/>
    <property type="project" value="UniProtKB-EC"/>
</dbReference>
<feature type="site" description="Transition state stabilizer" evidence="17">
    <location>
        <position position="19"/>
    </location>
</feature>
<feature type="binding site" evidence="15">
    <location>
        <position position="92"/>
    </location>
    <ligand>
        <name>substrate</name>
    </ligand>
</feature>
<proteinExistence type="inferred from homology"/>
<dbReference type="GO" id="GO:0020037">
    <property type="term" value="F:heme binding"/>
    <property type="evidence" value="ECO:0007669"/>
    <property type="project" value="InterPro"/>
</dbReference>
<keyword evidence="5" id="KW-0575">Peroxidase</keyword>
<evidence type="ECO:0000256" key="10">
    <source>
        <dbReference type="ARBA" id="ARBA00023002"/>
    </source>
</evidence>
<evidence type="ECO:0000256" key="3">
    <source>
        <dbReference type="ARBA" id="ARBA00002322"/>
    </source>
</evidence>
<comment type="catalytic activity">
    <reaction evidence="1">
        <text>2 a phenolic donor + H2O2 = 2 a phenolic radical donor + 2 H2O</text>
        <dbReference type="Rhea" id="RHEA:56136"/>
        <dbReference type="ChEBI" id="CHEBI:15377"/>
        <dbReference type="ChEBI" id="CHEBI:16240"/>
        <dbReference type="ChEBI" id="CHEBI:139520"/>
        <dbReference type="ChEBI" id="CHEBI:139521"/>
        <dbReference type="EC" id="1.11.1.7"/>
    </reaction>
</comment>
<evidence type="ECO:0000256" key="12">
    <source>
        <dbReference type="ARBA" id="ARBA00023180"/>
    </source>
</evidence>
<comment type="caution">
    <text evidence="20">The sequence shown here is derived from an EMBL/GenBank/DDBJ whole genome shotgun (WGS) entry which is preliminary data.</text>
</comment>
<evidence type="ECO:0000256" key="14">
    <source>
        <dbReference type="PIRSR" id="PIRSR600823-1"/>
    </source>
</evidence>
<dbReference type="AlphaFoldDB" id="A0AA38G1J2"/>
<dbReference type="InterPro" id="IPR002016">
    <property type="entry name" value="Haem_peroxidase"/>
</dbReference>
<evidence type="ECO:0000256" key="6">
    <source>
        <dbReference type="ARBA" id="ARBA00022617"/>
    </source>
</evidence>
<evidence type="ECO:0000256" key="8">
    <source>
        <dbReference type="ARBA" id="ARBA00022729"/>
    </source>
</evidence>
<keyword evidence="21" id="KW-1185">Reference proteome</keyword>
<dbReference type="InterPro" id="IPR010255">
    <property type="entry name" value="Haem_peroxidase_sf"/>
</dbReference>
<keyword evidence="9 16" id="KW-0106">Calcium</keyword>
<evidence type="ECO:0000256" key="9">
    <source>
        <dbReference type="ARBA" id="ARBA00022837"/>
    </source>
</evidence>
<evidence type="ECO:0000256" key="13">
    <source>
        <dbReference type="ARBA" id="ARBA00023324"/>
    </source>
</evidence>
<feature type="domain" description="Plant heme peroxidase family profile" evidence="19">
    <location>
        <begin position="1"/>
        <end position="119"/>
    </location>
</feature>
<evidence type="ECO:0000256" key="16">
    <source>
        <dbReference type="PIRSR" id="PIRSR600823-3"/>
    </source>
</evidence>
<dbReference type="GO" id="GO:0046872">
    <property type="term" value="F:metal ion binding"/>
    <property type="evidence" value="ECO:0007669"/>
    <property type="project" value="UniProtKB-KW"/>
</dbReference>
<dbReference type="Pfam" id="PF00141">
    <property type="entry name" value="peroxidase"/>
    <property type="match status" value="1"/>
</dbReference>
<evidence type="ECO:0000259" key="19">
    <source>
        <dbReference type="PROSITE" id="PS50873"/>
    </source>
</evidence>
<feature type="binding site" evidence="16">
    <location>
        <position position="27"/>
    </location>
    <ligand>
        <name>Ca(2+)</name>
        <dbReference type="ChEBI" id="CHEBI:29108"/>
        <label>1</label>
    </ligand>
</feature>
<dbReference type="EMBL" id="JAHRHJ020000005">
    <property type="protein sequence ID" value="KAH9314514.1"/>
    <property type="molecule type" value="Genomic_DNA"/>
</dbReference>
<gene>
    <name evidence="20" type="ORF">KI387_023141</name>
</gene>
<keyword evidence="13" id="KW-0376">Hydrogen peroxide</keyword>
<keyword evidence="11" id="KW-0408">Iron</keyword>
<dbReference type="Proteomes" id="UP000824469">
    <property type="component" value="Unassembled WGS sequence"/>
</dbReference>
<feature type="active site" description="Proton acceptor" evidence="14">
    <location>
        <position position="23"/>
    </location>
</feature>
<sequence>AAVAKAVNSEKRMGASLLRLHYHDCFVNRFDVLDTIKRDLEAACSGVVSCADILAIAARDSIVALKGPSWKVQLGRRDSTTASLIGANTELPSPFGNLSALTSSFRDQGLSATDMVALS</sequence>
<evidence type="ECO:0000256" key="2">
    <source>
        <dbReference type="ARBA" id="ARBA00001970"/>
    </source>
</evidence>
<organism evidence="20 21">
    <name type="scientific">Taxus chinensis</name>
    <name type="common">Chinese yew</name>
    <name type="synonym">Taxus wallichiana var. chinensis</name>
    <dbReference type="NCBI Taxonomy" id="29808"/>
    <lineage>
        <taxon>Eukaryota</taxon>
        <taxon>Viridiplantae</taxon>
        <taxon>Streptophyta</taxon>
        <taxon>Embryophyta</taxon>
        <taxon>Tracheophyta</taxon>
        <taxon>Spermatophyta</taxon>
        <taxon>Pinopsida</taxon>
        <taxon>Pinidae</taxon>
        <taxon>Conifers II</taxon>
        <taxon>Cupressales</taxon>
        <taxon>Taxaceae</taxon>
        <taxon>Taxus</taxon>
    </lineage>
</organism>
<comment type="similarity">
    <text evidence="18">Belongs to the peroxidase family.</text>
</comment>
<name>A0AA38G1J2_TAXCH</name>
<keyword evidence="10" id="KW-0560">Oxidoreductase</keyword>
<evidence type="ECO:0000256" key="7">
    <source>
        <dbReference type="ARBA" id="ARBA00022723"/>
    </source>
</evidence>
<comment type="cofactor">
    <cofactor evidence="2">
        <name>heme b</name>
        <dbReference type="ChEBI" id="CHEBI:60344"/>
    </cofactor>
</comment>